<dbReference type="PANTHER" id="PTHR17985:SF8">
    <property type="entry name" value="TRANSPORT AND GOLGI ORGANIZATION PROTEIN 2 HOMOLOG"/>
    <property type="match status" value="1"/>
</dbReference>
<dbReference type="PANTHER" id="PTHR17985">
    <property type="entry name" value="SER/THR-RICH PROTEIN T10 IN DGCR REGION"/>
    <property type="match status" value="1"/>
</dbReference>
<organism evidence="1 2">
    <name type="scientific">Shewanella fodinae</name>
    <dbReference type="NCBI Taxonomy" id="552357"/>
    <lineage>
        <taxon>Bacteria</taxon>
        <taxon>Pseudomonadati</taxon>
        <taxon>Pseudomonadota</taxon>
        <taxon>Gammaproteobacteria</taxon>
        <taxon>Alteromonadales</taxon>
        <taxon>Shewanellaceae</taxon>
        <taxon>Shewanella</taxon>
    </lineage>
</organism>
<gene>
    <name evidence="1" type="ORF">EDC91_10569</name>
</gene>
<comment type="caution">
    <text evidence="1">The sequence shown here is derived from an EMBL/GenBank/DDBJ whole genome shotgun (WGS) entry which is preliminary data.</text>
</comment>
<keyword evidence="2" id="KW-1185">Reference proteome</keyword>
<protein>
    <submittedName>
        <fullName evidence="1">Uncharacterized protein with NRDE domain</fullName>
    </submittedName>
</protein>
<dbReference type="RefSeq" id="WP_133038239.1">
    <property type="nucleotide sequence ID" value="NZ_SLWF01000005.1"/>
</dbReference>
<dbReference type="Pfam" id="PF05742">
    <property type="entry name" value="TANGO2"/>
    <property type="match status" value="1"/>
</dbReference>
<evidence type="ECO:0000313" key="1">
    <source>
        <dbReference type="EMBL" id="TCN87067.1"/>
    </source>
</evidence>
<dbReference type="Proteomes" id="UP000294832">
    <property type="component" value="Unassembled WGS sequence"/>
</dbReference>
<sequence length="254" mass="28669">MCILFIALQQHPDYPLILCANRDEYHHRPTAAAHFWATTPQMLAGKDLNAGGSWLGVNRRGYLAAVTNIRAPQLLRDDRRSRGELVIKALQSPMNIDWLQQHRQDYNPFNLVFGSASALFCCNSLSGTVQPLTAGFHAISNGTLDDIWPKMAKGTHALRQLIRAAPSLDTEALLTLMQDDAEADVTQLPATGIEAEWERKLSAIFIRHPHYGTRSTTLLMQNRAGVMQFMEVRYNSEGREFGRDQFQFMPELPY</sequence>
<dbReference type="AlphaFoldDB" id="A0A4R2FJU1"/>
<dbReference type="EMBL" id="SLWF01000005">
    <property type="protein sequence ID" value="TCN87067.1"/>
    <property type="molecule type" value="Genomic_DNA"/>
</dbReference>
<proteinExistence type="predicted"/>
<evidence type="ECO:0000313" key="2">
    <source>
        <dbReference type="Proteomes" id="UP000294832"/>
    </source>
</evidence>
<name>A0A4R2FJU1_9GAMM</name>
<dbReference type="OrthoDB" id="4380123at2"/>
<accession>A0A4R2FJU1</accession>
<reference evidence="1 2" key="1">
    <citation type="submission" date="2019-03" db="EMBL/GenBank/DDBJ databases">
        <title>Freshwater and sediment microbial communities from various areas in North America, analyzing microbe dynamics in response to fracking.</title>
        <authorList>
            <person name="Lamendella R."/>
        </authorList>
    </citation>
    <scope>NUCLEOTIDE SEQUENCE [LARGE SCALE GENOMIC DNA]</scope>
    <source>
        <strain evidence="1 2">74A</strain>
    </source>
</reference>
<dbReference type="InterPro" id="IPR008551">
    <property type="entry name" value="TANGO2"/>
</dbReference>